<dbReference type="Pfam" id="PF03097">
    <property type="entry name" value="BRO1"/>
    <property type="match status" value="1"/>
</dbReference>
<evidence type="ECO:0000259" key="1">
    <source>
        <dbReference type="PROSITE" id="PS51180"/>
    </source>
</evidence>
<organism evidence="2 4">
    <name type="scientific">Cucumis melo var. makuwa</name>
    <name type="common">Oriental melon</name>
    <dbReference type="NCBI Taxonomy" id="1194695"/>
    <lineage>
        <taxon>Eukaryota</taxon>
        <taxon>Viridiplantae</taxon>
        <taxon>Streptophyta</taxon>
        <taxon>Embryophyta</taxon>
        <taxon>Tracheophyta</taxon>
        <taxon>Spermatophyta</taxon>
        <taxon>Magnoliopsida</taxon>
        <taxon>eudicotyledons</taxon>
        <taxon>Gunneridae</taxon>
        <taxon>Pentapetalae</taxon>
        <taxon>rosids</taxon>
        <taxon>fabids</taxon>
        <taxon>Cucurbitales</taxon>
        <taxon>Cucurbitaceae</taxon>
        <taxon>Benincaseae</taxon>
        <taxon>Cucumis</taxon>
    </lineage>
</organism>
<dbReference type="OrthoDB" id="10266451at2759"/>
<dbReference type="Pfam" id="PF13483">
    <property type="entry name" value="Lactamase_B_3"/>
    <property type="match status" value="1"/>
</dbReference>
<dbReference type="SMART" id="SM01041">
    <property type="entry name" value="BRO1"/>
    <property type="match status" value="1"/>
</dbReference>
<proteinExistence type="predicted"/>
<sequence>MCVFEDKFIARDSGTLEQLKEMTSRRRVIEESINETSSITDAIAREMSGGLSSHTQQVLHKLQQYLPLLENFISQVDMLDYNLRIVQWTSDLKIRWSSALSSSLLFHLRGPKFFQIDNLRFEVGMMLSLYGAFLRQRALEVISEDQVQSATFFREAAGVYQYLAEEILPTIQHCLPSERPPEVIPSTSAAMSLICLAEAQAVTSMRAEEKGTIPSLLAKLHYGIVELLNESANHLHISSGESKDMSSNFLEFLSAFRALHELMSRKNLAKELMSGGQSGVAIGVLRYALTDVKKEMPRENSWKLVFGIEIDIVTETLRKFERENEIVWHKKIPSRDELPTPVVNPKCGGQQPPCNWQVAKSGTQNFDGIEEAVAVDEKQQWPLYSAQASANHLAPQELSPLLHLPFQFPRLQAAVALTLRYRSNRVVPAVIAEESADGATVSATDAFNLTYLEAVGGLSILVDPILVGSLDFGISWLYEASKKILKNFQLSELPEFDCLLITQSLDDHCHLKTLRPLSKKSPNVKVIATPNAKTLLDPLFSNVTYLEPGQSSVVEAKNGSQVLIKATAGPVLGPPWQRPENGYLVVSPQGQLTLYYEPHCSYDKEFLGKERADIVITPVIKQLLPYFTLVSGQEDAVQLAKLLHAKFIVPMNNGDMDSKGLLASLISAEGTIGSFKELLSRELPEAVVLEPTPGVPLNISPSSDQA</sequence>
<gene>
    <name evidence="3" type="ORF">E5676_scaffold475G00750</name>
    <name evidence="2" type="ORF">E6C27_scaffold65G005460</name>
</gene>
<dbReference type="EMBL" id="SSTD01011999">
    <property type="protein sequence ID" value="TYK09085.1"/>
    <property type="molecule type" value="Genomic_DNA"/>
</dbReference>
<evidence type="ECO:0000313" key="4">
    <source>
        <dbReference type="Proteomes" id="UP000321393"/>
    </source>
</evidence>
<reference evidence="4 5" key="1">
    <citation type="submission" date="2019-08" db="EMBL/GenBank/DDBJ databases">
        <title>Draft genome sequences of two oriental melons (Cucumis melo L. var makuwa).</title>
        <authorList>
            <person name="Kwon S.-Y."/>
        </authorList>
    </citation>
    <scope>NUCLEOTIDE SEQUENCE [LARGE SCALE GENOMIC DNA]</scope>
    <source>
        <strain evidence="5">cv. Chang Bougi</strain>
        <strain evidence="4">cv. SW 3</strain>
        <tissue evidence="2">Leaf</tissue>
    </source>
</reference>
<dbReference type="STRING" id="1194695.A0A5A7SYL1"/>
<dbReference type="Gene3D" id="1.25.40.280">
    <property type="entry name" value="alix/aip1 like domains"/>
    <property type="match status" value="1"/>
</dbReference>
<dbReference type="Proteomes" id="UP000321947">
    <property type="component" value="Unassembled WGS sequence"/>
</dbReference>
<dbReference type="SUPFAM" id="SSF56281">
    <property type="entry name" value="Metallo-hydrolase/oxidoreductase"/>
    <property type="match status" value="1"/>
</dbReference>
<dbReference type="InterPro" id="IPR036866">
    <property type="entry name" value="RibonucZ/Hydroxyglut_hydro"/>
</dbReference>
<dbReference type="CDD" id="cd09247">
    <property type="entry name" value="BRO1_Alix_like_2"/>
    <property type="match status" value="1"/>
</dbReference>
<evidence type="ECO:0000313" key="5">
    <source>
        <dbReference type="Proteomes" id="UP000321947"/>
    </source>
</evidence>
<name>A0A5A7SYL1_CUCMM</name>
<dbReference type="InterPro" id="IPR038499">
    <property type="entry name" value="BRO1_sf"/>
</dbReference>
<evidence type="ECO:0000313" key="3">
    <source>
        <dbReference type="EMBL" id="TYK09085.1"/>
    </source>
</evidence>
<dbReference type="PANTHER" id="PTHR36142:SF2">
    <property type="entry name" value="METALLO-HYDROLASE_OXIDOREDUCTASE SUPERFAMILY PROTEIN"/>
    <property type="match status" value="1"/>
</dbReference>
<evidence type="ECO:0000313" key="2">
    <source>
        <dbReference type="EMBL" id="KAA0034531.1"/>
    </source>
</evidence>
<protein>
    <submittedName>
        <fullName evidence="2">BRO1 domain-containing protein BROX</fullName>
    </submittedName>
</protein>
<feature type="domain" description="BRO1" evidence="1">
    <location>
        <begin position="1"/>
        <end position="546"/>
    </location>
</feature>
<accession>A0A5A7SYL1</accession>
<dbReference type="Gene3D" id="3.60.15.10">
    <property type="entry name" value="Ribonuclease Z/Hydroxyacylglutathione hydrolase-like"/>
    <property type="match status" value="1"/>
</dbReference>
<dbReference type="InterPro" id="IPR004328">
    <property type="entry name" value="BRO1_dom"/>
</dbReference>
<dbReference type="Proteomes" id="UP000321393">
    <property type="component" value="Unassembled WGS sequence"/>
</dbReference>
<dbReference type="PANTHER" id="PTHR36142">
    <property type="entry name" value="METALLO-HYDROLASE/OXIDOREDUCTASE SUPERFAMILY PROTEIN"/>
    <property type="match status" value="1"/>
</dbReference>
<comment type="caution">
    <text evidence="2">The sequence shown here is derived from an EMBL/GenBank/DDBJ whole genome shotgun (WGS) entry which is preliminary data.</text>
</comment>
<dbReference type="AlphaFoldDB" id="A0A5A7SYL1"/>
<dbReference type="EMBL" id="SSTE01020484">
    <property type="protein sequence ID" value="KAA0034531.1"/>
    <property type="molecule type" value="Genomic_DNA"/>
</dbReference>
<dbReference type="PROSITE" id="PS51180">
    <property type="entry name" value="BRO1"/>
    <property type="match status" value="1"/>
</dbReference>